<dbReference type="PANTHER" id="PTHR24346:SF51">
    <property type="entry name" value="PAS DOMAIN-CONTAINING SERINE_THREONINE-PROTEIN KINASE"/>
    <property type="match status" value="1"/>
</dbReference>
<evidence type="ECO:0000256" key="10">
    <source>
        <dbReference type="ARBA" id="ARBA00048679"/>
    </source>
</evidence>
<evidence type="ECO:0000313" key="14">
    <source>
        <dbReference type="EMBL" id="KAI2667846.1"/>
    </source>
</evidence>
<feature type="region of interest" description="Disordered" evidence="12">
    <location>
        <begin position="421"/>
        <end position="457"/>
    </location>
</feature>
<dbReference type="SUPFAM" id="SSF51430">
    <property type="entry name" value="NAD(P)-linked oxidoreductase"/>
    <property type="match status" value="1"/>
</dbReference>
<sequence length="1696" mass="188375">MMVRHKSFLLHEIVRAMTHVINHGMSMYWGTSRWSAMEIMEAYSVARQFNLIPPVCEQAEYHLFQRDKSYQWLKEKILSEDGRKQQAKLKELTHIAERLSCTLPQLAIAWCLRNEGVLPKITAHVASDIDKILGNRPHTVKKQRRNNPSLCLQGSRHASAMWLTHGRRSSPRGDSVCAADEDCSISSMMKTDSFCMNQSFPSARNCTLNRMDASGDSHVGSSVAMRNLQISDLHCFNPVSPSSTRGSPVLESSLLRQLMCTAPEKRGTALTINPIKAVLSINCTTLQVLDANEHACKLFECAYSDLIGRKLTSLLKASQTLEEVLKEETMDSDGNLVAISAKVVSAVSLTGAEFPVSVWLQIPEQRQQILEILLERVERITAHVTFTQNVLRVQRLRVQARSGLVVPACVRLQAAVSCGRSPLRKNGSAHSGPSDSSLISSEQTNRTPSGGKSGEGGVLSPSAGVLYSGSVCVFAPSSCLLTLLPDGTIHSLNNPFSFLLLGYNGNQLLGKNVTYLIPAFYERVRAPDRSDHPTSHPHGTSSPSDSCTDPCRCSASANRPPADVLSLSTDMLSTKEDQQETCNANTVLAGDSVMVHLAMRRRVGLGKGKRIFTGTSAKLEKENSVLSTMTSPAVTSTPLNELDDTTELCEQVVDVTAQVSESDSANSTTALLQTFALVESLEVHKTCLPTTIPAHCSPSEQLFAGRDASNALNSDCKDVPGKSCDSEPHSKPNTQVCQCSEQAKLQDSSFEVISLGSGSSSGFCERLVGGSGPEKLDESQQGHQLAESGSTFLDLNSNGDVIIHAMAEMDLNDSVEIPNASVDLNHSLTSCDTAELLRTPSPYVVESDHDAEAQSCPEQETTQKPAPSPQEEQTNPRQKTLEQLPKNHLTKVQEQWNSFSEHAVGRVLDLQRGGILLAGDTPATSTPKKVKANSSIPEGRIHVTCYNRDGTPIEVQCDVRWVSLSSGSSLVCLWLSGSHLLLHHQEALQSTMSPTVRTGAPEQEAFACSLAEAVRSDALRSSVDLDQSGACTGYFEEGYRPLRSIGKGAFGFVWLAARRIDGQEVVVKFIRKSAVVSECWVDDPNLGRVLEVFENERFFQMVMEKHGDGLDLFEFIDMQPRLDEPLASYIFRQLVAAVSYLRGKRLLHRDIKDENIIIDSKFHIRLIDFGSAALLEPGKLFYTFCGTLEYCSPEVLQGNPYEGPELEMWSLGVLLYTLLFSENPFCSVEETLQARLNPPCQISTELFALLAGLLHPVVNQRMTLEELLESQWIQQPINLAEYSWGEVFPSSNESTEHAESNSCVNRADIRYLDPENNLSTSEDTPLEEEDEEDEEQRRTMAALQSELLKYLTDETVRPPAVVPAVVLPDDTSPSKEQKETMVRWMWRWSVCPVPVSRGHMPFCSTQQEPHQASPSHTSQVNQLNLCSLLEMGFSETQAKEMHEGATKSRGKHVPSVLTALLLLGLNPSSILKIMQKCPEVYSLKGADLQQRVDHLRKMGLVEGSLQRMISHYPKVLLLPIKRVNMVSRLLREKCLFTIHQVTDILRDSPEVLEEDLAELEYKFQYAYFRMGVRQPEMVKAKLFRLSLSELRCRHCFLERRGLYQTPDKKGQTLIVNPPLKDVLCVSEETYLTQVAMATAEEFHVFRKLMAREQEEEGREDEYSSGEDEELGEDKNDDDGVHRRKRQWNTGYKKDRK</sequence>
<keyword evidence="7 11" id="KW-0067">ATP-binding</keyword>
<dbReference type="PROSITE" id="PS00107">
    <property type="entry name" value="PROTEIN_KINASE_ATP"/>
    <property type="match status" value="1"/>
</dbReference>
<keyword evidence="8" id="KW-0809">Transit peptide</keyword>
<dbReference type="InterPro" id="IPR011009">
    <property type="entry name" value="Kinase-like_dom_sf"/>
</dbReference>
<comment type="caution">
    <text evidence="14">The sequence shown here is derived from an EMBL/GenBank/DDBJ whole genome shotgun (WGS) entry which is preliminary data.</text>
</comment>
<evidence type="ECO:0000256" key="3">
    <source>
        <dbReference type="ARBA" id="ARBA00022527"/>
    </source>
</evidence>
<comment type="similarity">
    <text evidence="1">Belongs to the mTERF family.</text>
</comment>
<name>A0ABQ8MZ30_LABRO</name>
<feature type="region of interest" description="Disordered" evidence="12">
    <location>
        <begin position="1653"/>
        <end position="1696"/>
    </location>
</feature>
<organism evidence="14 15">
    <name type="scientific">Labeo rohita</name>
    <name type="common">Indian major carp</name>
    <name type="synonym">Cyprinus rohita</name>
    <dbReference type="NCBI Taxonomy" id="84645"/>
    <lineage>
        <taxon>Eukaryota</taxon>
        <taxon>Metazoa</taxon>
        <taxon>Chordata</taxon>
        <taxon>Craniata</taxon>
        <taxon>Vertebrata</taxon>
        <taxon>Euteleostomi</taxon>
        <taxon>Actinopterygii</taxon>
        <taxon>Neopterygii</taxon>
        <taxon>Teleostei</taxon>
        <taxon>Ostariophysi</taxon>
        <taxon>Cypriniformes</taxon>
        <taxon>Cyprinidae</taxon>
        <taxon>Labeoninae</taxon>
        <taxon>Labeonini</taxon>
        <taxon>Labeo</taxon>
    </lineage>
</organism>
<feature type="compositionally biased region" description="Polar residues" evidence="12">
    <location>
        <begin position="856"/>
        <end position="877"/>
    </location>
</feature>
<dbReference type="SMART" id="SM00733">
    <property type="entry name" value="Mterf"/>
    <property type="match status" value="4"/>
</dbReference>
<dbReference type="InterPro" id="IPR017441">
    <property type="entry name" value="Protein_kinase_ATP_BS"/>
</dbReference>
<dbReference type="Gene3D" id="1.10.510.10">
    <property type="entry name" value="Transferase(Phosphotransferase) domain 1"/>
    <property type="match status" value="1"/>
</dbReference>
<feature type="region of interest" description="Disordered" evidence="12">
    <location>
        <begin position="847"/>
        <end position="877"/>
    </location>
</feature>
<evidence type="ECO:0000256" key="4">
    <source>
        <dbReference type="ARBA" id="ARBA00022679"/>
    </source>
</evidence>
<feature type="compositionally biased region" description="Acidic residues" evidence="12">
    <location>
        <begin position="1653"/>
        <end position="1676"/>
    </location>
</feature>
<feature type="compositionally biased region" description="Acidic residues" evidence="12">
    <location>
        <begin position="1324"/>
        <end position="1334"/>
    </location>
</feature>
<comment type="catalytic activity">
    <reaction evidence="10">
        <text>L-seryl-[protein] + ATP = O-phospho-L-seryl-[protein] + ADP + H(+)</text>
        <dbReference type="Rhea" id="RHEA:17989"/>
        <dbReference type="Rhea" id="RHEA-COMP:9863"/>
        <dbReference type="Rhea" id="RHEA-COMP:11604"/>
        <dbReference type="ChEBI" id="CHEBI:15378"/>
        <dbReference type="ChEBI" id="CHEBI:29999"/>
        <dbReference type="ChEBI" id="CHEBI:30616"/>
        <dbReference type="ChEBI" id="CHEBI:83421"/>
        <dbReference type="ChEBI" id="CHEBI:456216"/>
        <dbReference type="EC" id="2.7.11.1"/>
    </reaction>
</comment>
<dbReference type="Gene3D" id="1.25.70.10">
    <property type="entry name" value="Transcription termination factor 3, mitochondrial"/>
    <property type="match status" value="1"/>
</dbReference>
<gene>
    <name evidence="14" type="ORF">H4Q32_004440</name>
</gene>
<feature type="region of interest" description="Disordered" evidence="12">
    <location>
        <begin position="1314"/>
        <end position="1336"/>
    </location>
</feature>
<feature type="region of interest" description="Disordered" evidence="12">
    <location>
        <begin position="528"/>
        <end position="552"/>
    </location>
</feature>
<feature type="compositionally biased region" description="Low complexity" evidence="12">
    <location>
        <begin position="536"/>
        <end position="546"/>
    </location>
</feature>
<dbReference type="Pfam" id="PF02536">
    <property type="entry name" value="mTERF"/>
    <property type="match status" value="1"/>
</dbReference>
<evidence type="ECO:0000256" key="7">
    <source>
        <dbReference type="ARBA" id="ARBA00022840"/>
    </source>
</evidence>
<evidence type="ECO:0000256" key="11">
    <source>
        <dbReference type="PROSITE-ProRule" id="PRU10141"/>
    </source>
</evidence>
<dbReference type="Gene3D" id="3.20.20.100">
    <property type="entry name" value="NADP-dependent oxidoreductase domain"/>
    <property type="match status" value="1"/>
</dbReference>
<feature type="domain" description="Protein kinase" evidence="13">
    <location>
        <begin position="1039"/>
        <end position="1273"/>
    </location>
</feature>
<evidence type="ECO:0000256" key="1">
    <source>
        <dbReference type="ARBA" id="ARBA00007692"/>
    </source>
</evidence>
<keyword evidence="3" id="KW-0723">Serine/threonine-protein kinase</keyword>
<dbReference type="PANTHER" id="PTHR24346">
    <property type="entry name" value="MAP/MICROTUBULE AFFINITY-REGULATING KINASE"/>
    <property type="match status" value="1"/>
</dbReference>
<evidence type="ECO:0000256" key="6">
    <source>
        <dbReference type="ARBA" id="ARBA00022777"/>
    </source>
</evidence>
<keyword evidence="4" id="KW-0808">Transferase</keyword>
<dbReference type="Proteomes" id="UP000830375">
    <property type="component" value="Unassembled WGS sequence"/>
</dbReference>
<dbReference type="InterPro" id="IPR008271">
    <property type="entry name" value="Ser/Thr_kinase_AS"/>
</dbReference>
<dbReference type="InterPro" id="IPR038538">
    <property type="entry name" value="MTERF_sf"/>
</dbReference>
<dbReference type="SMART" id="SM00220">
    <property type="entry name" value="S_TKc"/>
    <property type="match status" value="1"/>
</dbReference>
<reference evidence="14 15" key="1">
    <citation type="submission" date="2022-01" db="EMBL/GenBank/DDBJ databases">
        <title>A high-quality chromosome-level genome assembly of rohu carp, Labeo rohita.</title>
        <authorList>
            <person name="Arick M.A. II"/>
            <person name="Hsu C.-Y."/>
            <person name="Magbanua Z."/>
            <person name="Pechanova O."/>
            <person name="Grover C."/>
            <person name="Miller E."/>
            <person name="Thrash A."/>
            <person name="Ezzel L."/>
            <person name="Alam S."/>
            <person name="Benzie J."/>
            <person name="Hamilton M."/>
            <person name="Karsi A."/>
            <person name="Lawrence M.L."/>
            <person name="Peterson D.G."/>
        </authorList>
    </citation>
    <scope>NUCLEOTIDE SEQUENCE [LARGE SCALE GENOMIC DNA]</scope>
    <source>
        <strain evidence="15">BAU-BD-2019</strain>
        <tissue evidence="14">Blood</tissue>
    </source>
</reference>
<feature type="binding site" evidence="11">
    <location>
        <position position="1072"/>
    </location>
    <ligand>
        <name>ATP</name>
        <dbReference type="ChEBI" id="CHEBI:30616"/>
    </ligand>
</feature>
<dbReference type="Pfam" id="PF00069">
    <property type="entry name" value="Pkinase"/>
    <property type="match status" value="1"/>
</dbReference>
<dbReference type="InterPro" id="IPR000014">
    <property type="entry name" value="PAS"/>
</dbReference>
<dbReference type="Gene3D" id="3.30.200.20">
    <property type="entry name" value="Phosphorylase Kinase, domain 1"/>
    <property type="match status" value="1"/>
</dbReference>
<dbReference type="InterPro" id="IPR036812">
    <property type="entry name" value="NAD(P)_OxRdtase_dom_sf"/>
</dbReference>
<keyword evidence="6 14" id="KW-0418">Kinase</keyword>
<keyword evidence="5 11" id="KW-0547">Nucleotide-binding</keyword>
<dbReference type="PROSITE" id="PS00108">
    <property type="entry name" value="PROTEIN_KINASE_ST"/>
    <property type="match status" value="1"/>
</dbReference>
<dbReference type="EC" id="2.7.11.1" evidence="2"/>
<dbReference type="SUPFAM" id="SSF56112">
    <property type="entry name" value="Protein kinase-like (PK-like)"/>
    <property type="match status" value="1"/>
</dbReference>
<evidence type="ECO:0000313" key="15">
    <source>
        <dbReference type="Proteomes" id="UP000830375"/>
    </source>
</evidence>
<evidence type="ECO:0000256" key="2">
    <source>
        <dbReference type="ARBA" id="ARBA00012513"/>
    </source>
</evidence>
<keyword evidence="15" id="KW-1185">Reference proteome</keyword>
<evidence type="ECO:0000256" key="9">
    <source>
        <dbReference type="ARBA" id="ARBA00047899"/>
    </source>
</evidence>
<dbReference type="Gene3D" id="3.30.450.20">
    <property type="entry name" value="PAS domain"/>
    <property type="match status" value="1"/>
</dbReference>
<comment type="catalytic activity">
    <reaction evidence="9">
        <text>L-threonyl-[protein] + ATP = O-phospho-L-threonyl-[protein] + ADP + H(+)</text>
        <dbReference type="Rhea" id="RHEA:46608"/>
        <dbReference type="Rhea" id="RHEA-COMP:11060"/>
        <dbReference type="Rhea" id="RHEA-COMP:11605"/>
        <dbReference type="ChEBI" id="CHEBI:15378"/>
        <dbReference type="ChEBI" id="CHEBI:30013"/>
        <dbReference type="ChEBI" id="CHEBI:30616"/>
        <dbReference type="ChEBI" id="CHEBI:61977"/>
        <dbReference type="ChEBI" id="CHEBI:456216"/>
        <dbReference type="EC" id="2.7.11.1"/>
    </reaction>
</comment>
<evidence type="ECO:0000256" key="8">
    <source>
        <dbReference type="ARBA" id="ARBA00022946"/>
    </source>
</evidence>
<dbReference type="InterPro" id="IPR003690">
    <property type="entry name" value="MTERF"/>
</dbReference>
<dbReference type="EMBL" id="JACTAM010000002">
    <property type="protein sequence ID" value="KAI2667846.1"/>
    <property type="molecule type" value="Genomic_DNA"/>
</dbReference>
<feature type="compositionally biased region" description="Polar residues" evidence="12">
    <location>
        <begin position="428"/>
        <end position="450"/>
    </location>
</feature>
<dbReference type="PROSITE" id="PS50011">
    <property type="entry name" value="PROTEIN_KINASE_DOM"/>
    <property type="match status" value="1"/>
</dbReference>
<evidence type="ECO:0000259" key="13">
    <source>
        <dbReference type="PROSITE" id="PS50011"/>
    </source>
</evidence>
<protein>
    <recommendedName>
        <fullName evidence="2">non-specific serine/threonine protein kinase</fullName>
        <ecNumber evidence="2">2.7.11.1</ecNumber>
    </recommendedName>
</protein>
<dbReference type="GO" id="GO:0016301">
    <property type="term" value="F:kinase activity"/>
    <property type="evidence" value="ECO:0007669"/>
    <property type="project" value="UniProtKB-KW"/>
</dbReference>
<evidence type="ECO:0000256" key="5">
    <source>
        <dbReference type="ARBA" id="ARBA00022741"/>
    </source>
</evidence>
<evidence type="ECO:0000256" key="12">
    <source>
        <dbReference type="SAM" id="MobiDB-lite"/>
    </source>
</evidence>
<accession>A0ABQ8MZ30</accession>
<dbReference type="Pfam" id="PF13426">
    <property type="entry name" value="PAS_9"/>
    <property type="match status" value="1"/>
</dbReference>
<proteinExistence type="inferred from homology"/>
<dbReference type="InterPro" id="IPR000719">
    <property type="entry name" value="Prot_kinase_dom"/>
</dbReference>